<organism evidence="1">
    <name type="scientific">Lepeophtheirus salmonis</name>
    <name type="common">Salmon louse</name>
    <name type="synonym">Caligus salmonis</name>
    <dbReference type="NCBI Taxonomy" id="72036"/>
    <lineage>
        <taxon>Eukaryota</taxon>
        <taxon>Metazoa</taxon>
        <taxon>Ecdysozoa</taxon>
        <taxon>Arthropoda</taxon>
        <taxon>Crustacea</taxon>
        <taxon>Multicrustacea</taxon>
        <taxon>Hexanauplia</taxon>
        <taxon>Copepoda</taxon>
        <taxon>Siphonostomatoida</taxon>
        <taxon>Caligidae</taxon>
        <taxon>Lepeophtheirus</taxon>
    </lineage>
</organism>
<protein>
    <submittedName>
        <fullName evidence="1">Uncharacterized protein</fullName>
    </submittedName>
</protein>
<evidence type="ECO:0000313" key="1">
    <source>
        <dbReference type="EMBL" id="CDW25681.1"/>
    </source>
</evidence>
<name>A0A0K2TJI6_LEPSM</name>
<accession>A0A0K2TJI6</accession>
<dbReference type="AlphaFoldDB" id="A0A0K2TJI6"/>
<dbReference type="EMBL" id="HACA01008320">
    <property type="protein sequence ID" value="CDW25681.1"/>
    <property type="molecule type" value="Transcribed_RNA"/>
</dbReference>
<reference evidence="1" key="1">
    <citation type="submission" date="2014-05" db="EMBL/GenBank/DDBJ databases">
        <authorList>
            <person name="Chronopoulou M."/>
        </authorList>
    </citation>
    <scope>NUCLEOTIDE SEQUENCE</scope>
    <source>
        <tissue evidence="1">Whole organism</tissue>
    </source>
</reference>
<sequence>MDRISKDRRNIMMYSFRLHLAIQCIGIMSNSW</sequence>
<proteinExistence type="predicted"/>